<dbReference type="InterPro" id="IPR014757">
    <property type="entry name" value="Tscrpt_reg_IclR_C"/>
</dbReference>
<proteinExistence type="predicted"/>
<comment type="caution">
    <text evidence="2">The sequence shown here is derived from an EMBL/GenBank/DDBJ whole genome shotgun (WGS) entry which is preliminary data.</text>
</comment>
<dbReference type="GO" id="GO:0003677">
    <property type="term" value="F:DNA binding"/>
    <property type="evidence" value="ECO:0007669"/>
    <property type="project" value="TreeGrafter"/>
</dbReference>
<dbReference type="Pfam" id="PF01614">
    <property type="entry name" value="IclR_C"/>
    <property type="match status" value="1"/>
</dbReference>
<dbReference type="PANTHER" id="PTHR30136:SF24">
    <property type="entry name" value="HTH-TYPE TRANSCRIPTIONAL REPRESSOR ALLR"/>
    <property type="match status" value="1"/>
</dbReference>
<name>A0A0F8ZE67_9ZZZZ</name>
<evidence type="ECO:0000313" key="2">
    <source>
        <dbReference type="EMBL" id="KKK84235.1"/>
    </source>
</evidence>
<dbReference type="Gene3D" id="3.30.450.40">
    <property type="match status" value="1"/>
</dbReference>
<sequence length="204" mass="22822">MTGLRHNTIVESENYAEKDPLSGHYRRGPKIIDLALRFISNFNLLNLAHPILQNIVDQVNETTYLCFYTQQHLFFIDMVECAHAIRFINPLGQRPYMHAGAAGKIILAHLSANRLNQIISRGLPAFTPNTITDAEELKSELKKIRKEGCAFSSSEFAEGSVAFAGPILDSENTVIGCINIVIPVDRFNEEKKGLYPDLSNAITY</sequence>
<dbReference type="InterPro" id="IPR050707">
    <property type="entry name" value="HTH_MetabolicPath_Reg"/>
</dbReference>
<dbReference type="EMBL" id="LAZR01051870">
    <property type="protein sequence ID" value="KKK84235.1"/>
    <property type="molecule type" value="Genomic_DNA"/>
</dbReference>
<dbReference type="GO" id="GO:0045892">
    <property type="term" value="P:negative regulation of DNA-templated transcription"/>
    <property type="evidence" value="ECO:0007669"/>
    <property type="project" value="TreeGrafter"/>
</dbReference>
<dbReference type="SUPFAM" id="SSF55781">
    <property type="entry name" value="GAF domain-like"/>
    <property type="match status" value="1"/>
</dbReference>
<accession>A0A0F8ZE67</accession>
<dbReference type="InterPro" id="IPR029016">
    <property type="entry name" value="GAF-like_dom_sf"/>
</dbReference>
<dbReference type="PANTHER" id="PTHR30136">
    <property type="entry name" value="HELIX-TURN-HELIX TRANSCRIPTIONAL REGULATOR, ICLR FAMILY"/>
    <property type="match status" value="1"/>
</dbReference>
<protein>
    <recommendedName>
        <fullName evidence="1">IclR-ED domain-containing protein</fullName>
    </recommendedName>
</protein>
<dbReference type="PROSITE" id="PS51078">
    <property type="entry name" value="ICLR_ED"/>
    <property type="match status" value="1"/>
</dbReference>
<reference evidence="2" key="1">
    <citation type="journal article" date="2015" name="Nature">
        <title>Complex archaea that bridge the gap between prokaryotes and eukaryotes.</title>
        <authorList>
            <person name="Spang A."/>
            <person name="Saw J.H."/>
            <person name="Jorgensen S.L."/>
            <person name="Zaremba-Niedzwiedzka K."/>
            <person name="Martijn J."/>
            <person name="Lind A.E."/>
            <person name="van Eijk R."/>
            <person name="Schleper C."/>
            <person name="Guy L."/>
            <person name="Ettema T.J."/>
        </authorList>
    </citation>
    <scope>NUCLEOTIDE SEQUENCE</scope>
</reference>
<gene>
    <name evidence="2" type="ORF">LCGC14_2785400</name>
</gene>
<organism evidence="2">
    <name type="scientific">marine sediment metagenome</name>
    <dbReference type="NCBI Taxonomy" id="412755"/>
    <lineage>
        <taxon>unclassified sequences</taxon>
        <taxon>metagenomes</taxon>
        <taxon>ecological metagenomes</taxon>
    </lineage>
</organism>
<dbReference type="GO" id="GO:0003700">
    <property type="term" value="F:DNA-binding transcription factor activity"/>
    <property type="evidence" value="ECO:0007669"/>
    <property type="project" value="TreeGrafter"/>
</dbReference>
<feature type="domain" description="IclR-ED" evidence="1">
    <location>
        <begin position="30"/>
        <end position="204"/>
    </location>
</feature>
<dbReference type="AlphaFoldDB" id="A0A0F8ZE67"/>
<evidence type="ECO:0000259" key="1">
    <source>
        <dbReference type="PROSITE" id="PS51078"/>
    </source>
</evidence>